<sequence length="572" mass="60714">MGKAQTLALAPGLELPLAVVTEKLAILAQSGAGKSYTGMRLGELMLAADAQVIAVDAVGIWWSLRSSADGKRGGLPIVIFGGQHADVPLPPRGGKAIAQLLASRRVSAVLDVSELTDEELVAFLADFAEAFFHAKKRHRSPVHLFLEEAQLIIPEVPESKGAVRMRAQWIRLMRLGRNFGVGWTVISQQPQDTSKRGLNQAGTVFAMRTVGAHEKKAIAGWVSSKVHRQDALALLDKLPTMETGEAHVWSPSFLKVSKAVRISRRVTFDSSDTPAMDAAAREPRTLAPVEMAGIRTALQEMVSEAENSDPAILRARVAALQQQLAQRPVPAEARVEVPVLSVKERAALEKLVGRASVDLEATRTKLDGLCAAVEQLAGRLRPLPHPVAQVHAQGPRPGRASPPAAPVPQGAGRLPKGARDMLVALAGTLLPALTRNQVATLSGLKVTGGTFNKYLSLLRTSGFIQEAAQGLALTDRGLAEVGGRPPVPQTTEGIVAVWNERLPAGARAMLAELVRAHPRGLGRDALAERVNIEASGGTFAKYLSLLRSNGLLESASGELRASATLFPGVAQG</sequence>
<evidence type="ECO:0000313" key="4">
    <source>
        <dbReference type="Proteomes" id="UP001516472"/>
    </source>
</evidence>
<proteinExistence type="predicted"/>
<dbReference type="Proteomes" id="UP001516472">
    <property type="component" value="Unassembled WGS sequence"/>
</dbReference>
<dbReference type="Pfam" id="PF05872">
    <property type="entry name" value="HerA_C"/>
    <property type="match status" value="1"/>
</dbReference>
<feature type="compositionally biased region" description="Low complexity" evidence="1">
    <location>
        <begin position="392"/>
        <end position="402"/>
    </location>
</feature>
<evidence type="ECO:0000313" key="3">
    <source>
        <dbReference type="EMBL" id="MBE4747782.1"/>
    </source>
</evidence>
<dbReference type="PANTHER" id="PTHR42957">
    <property type="entry name" value="HELICASE MJ1565-RELATED"/>
    <property type="match status" value="1"/>
</dbReference>
<evidence type="ECO:0000256" key="1">
    <source>
        <dbReference type="SAM" id="MobiDB-lite"/>
    </source>
</evidence>
<keyword evidence="3" id="KW-0067">ATP-binding</keyword>
<reference evidence="3 4" key="1">
    <citation type="submission" date="2020-02" db="EMBL/GenBank/DDBJ databases">
        <authorList>
            <person name="Babadi Z.K."/>
            <person name="Risdian C."/>
            <person name="Ebrahimipour G.H."/>
            <person name="Wink J."/>
        </authorList>
    </citation>
    <scope>NUCLEOTIDE SEQUENCE [LARGE SCALE GENOMIC DNA]</scope>
    <source>
        <strain evidence="3 4">ZKHCc1 1396</strain>
    </source>
</reference>
<keyword evidence="4" id="KW-1185">Reference proteome</keyword>
<accession>A0ABR9PIR7</accession>
<feature type="domain" description="Helicase HerA-like C-terminal" evidence="2">
    <location>
        <begin position="118"/>
        <end position="328"/>
    </location>
</feature>
<dbReference type="Gene3D" id="3.40.50.300">
    <property type="entry name" value="P-loop containing nucleotide triphosphate hydrolases"/>
    <property type="match status" value="1"/>
</dbReference>
<dbReference type="InterPro" id="IPR033186">
    <property type="entry name" value="HerA_C"/>
</dbReference>
<dbReference type="GO" id="GO:0005524">
    <property type="term" value="F:ATP binding"/>
    <property type="evidence" value="ECO:0007669"/>
    <property type="project" value="UniProtKB-KW"/>
</dbReference>
<dbReference type="SUPFAM" id="SSF52540">
    <property type="entry name" value="P-loop containing nucleoside triphosphate hydrolases"/>
    <property type="match status" value="1"/>
</dbReference>
<gene>
    <name evidence="3" type="ORF">G4177_06265</name>
</gene>
<evidence type="ECO:0000259" key="2">
    <source>
        <dbReference type="Pfam" id="PF05872"/>
    </source>
</evidence>
<comment type="caution">
    <text evidence="3">The sequence shown here is derived from an EMBL/GenBank/DDBJ whole genome shotgun (WGS) entry which is preliminary data.</text>
</comment>
<organism evidence="3 4">
    <name type="scientific">Corallococcus soli</name>
    <dbReference type="NCBI Taxonomy" id="2710757"/>
    <lineage>
        <taxon>Bacteria</taxon>
        <taxon>Pseudomonadati</taxon>
        <taxon>Myxococcota</taxon>
        <taxon>Myxococcia</taxon>
        <taxon>Myxococcales</taxon>
        <taxon>Cystobacterineae</taxon>
        <taxon>Myxococcaceae</taxon>
        <taxon>Corallococcus</taxon>
    </lineage>
</organism>
<keyword evidence="3" id="KW-0547">Nucleotide-binding</keyword>
<dbReference type="EMBL" id="JAAIYO010000001">
    <property type="protein sequence ID" value="MBE4747782.1"/>
    <property type="molecule type" value="Genomic_DNA"/>
</dbReference>
<dbReference type="RefSeq" id="WP_193347138.1">
    <property type="nucleotide sequence ID" value="NZ_CBCSIP010000104.1"/>
</dbReference>
<protein>
    <submittedName>
        <fullName evidence="3">ATP-binding protein</fullName>
    </submittedName>
</protein>
<feature type="region of interest" description="Disordered" evidence="1">
    <location>
        <begin position="389"/>
        <end position="409"/>
    </location>
</feature>
<name>A0ABR9PIR7_9BACT</name>
<dbReference type="PANTHER" id="PTHR42957:SF1">
    <property type="entry name" value="HELICASE MJ1565-RELATED"/>
    <property type="match status" value="1"/>
</dbReference>
<dbReference type="InterPro" id="IPR008571">
    <property type="entry name" value="HerA-like"/>
</dbReference>
<dbReference type="InterPro" id="IPR027417">
    <property type="entry name" value="P-loop_NTPase"/>
</dbReference>